<feature type="transmembrane region" description="Helical" evidence="1">
    <location>
        <begin position="357"/>
        <end position="378"/>
    </location>
</feature>
<feature type="transmembrane region" description="Helical" evidence="1">
    <location>
        <begin position="203"/>
        <end position="223"/>
    </location>
</feature>
<dbReference type="AlphaFoldDB" id="A0A8X8H943"/>
<dbReference type="PANTHER" id="PTHR35342:SF5">
    <property type="entry name" value="TRICARBOXYLIC TRANSPORT PROTEIN"/>
    <property type="match status" value="1"/>
</dbReference>
<evidence type="ECO:0000313" key="4">
    <source>
        <dbReference type="Proteomes" id="UP000484076"/>
    </source>
</evidence>
<dbReference type="PANTHER" id="PTHR35342">
    <property type="entry name" value="TRICARBOXYLIC TRANSPORT PROTEIN"/>
    <property type="match status" value="1"/>
</dbReference>
<organism evidence="3 4">
    <name type="scientific">Fertoeibacter niger</name>
    <dbReference type="NCBI Taxonomy" id="2656921"/>
    <lineage>
        <taxon>Bacteria</taxon>
        <taxon>Pseudomonadati</taxon>
        <taxon>Pseudomonadota</taxon>
        <taxon>Alphaproteobacteria</taxon>
        <taxon>Rhodobacterales</taxon>
        <taxon>Paracoccaceae</taxon>
        <taxon>Fertoeibacter</taxon>
    </lineage>
</organism>
<evidence type="ECO:0000256" key="1">
    <source>
        <dbReference type="SAM" id="Phobius"/>
    </source>
</evidence>
<feature type="transmembrane region" description="Helical" evidence="1">
    <location>
        <begin position="415"/>
        <end position="444"/>
    </location>
</feature>
<comment type="caution">
    <text evidence="3">The sequence shown here is derived from an EMBL/GenBank/DDBJ whole genome shotgun (WGS) entry which is preliminary data.</text>
</comment>
<evidence type="ECO:0000313" key="3">
    <source>
        <dbReference type="EMBL" id="NUB45871.1"/>
    </source>
</evidence>
<gene>
    <name evidence="3" type="ORF">GEU84_015855</name>
</gene>
<keyword evidence="1" id="KW-0812">Transmembrane</keyword>
<feature type="transmembrane region" description="Helical" evidence="1">
    <location>
        <begin position="30"/>
        <end position="54"/>
    </location>
</feature>
<keyword evidence="1" id="KW-0472">Membrane</keyword>
<keyword evidence="4" id="KW-1185">Reference proteome</keyword>
<sequence>MGLDALFGAFAMIFAGGSLLYLLSGMMVGLLFGIIPGLGGTTALALLIPVTYALDPLDAMYLAGGVMGAVSFGGSVTAILLNTPGTAPSAATVFDGYPMALQGRAGQAIGAAASSSALGGIIGIFTLLLFMPFARQVVLSFGPSEFFLLAVLGLSAIAISVRGKLLRGLIAGLLGLLLAFVGADAITGDLRYTGGFDYLWDGIPLVPTLTGLFAISQMIELALKGGTVAEKSSANMKITGVWEGIWSSFKHWDALLRGSLIGTLIGAVPGLGGTVAAFLSYSSTAQSDKDPDSFGKGNIRGVIAPEAANNAKDGGSLIPTVAFGIPGSAEMAIFLAILVLHGISPGPAILIENEREIYGLIVALTLSTVFASVIGLMFTRWMVKITHVNVSIIVPLVIAISLTGVYVLEGRMADVVLTMVMGLVGYIMIRFDYPRLTLIIALVLGETAERSFHMVNLISDGNPVGFMVARPISVILILCTIGTFLLPLLRRKMAKRRVARSLVAKP</sequence>
<dbReference type="EMBL" id="WHUT02000010">
    <property type="protein sequence ID" value="NUB45871.1"/>
    <property type="molecule type" value="Genomic_DNA"/>
</dbReference>
<feature type="transmembrane region" description="Helical" evidence="1">
    <location>
        <begin position="60"/>
        <end position="81"/>
    </location>
</feature>
<dbReference type="RefSeq" id="WP_152827879.1">
    <property type="nucleotide sequence ID" value="NZ_WHUT02000010.1"/>
</dbReference>
<feature type="transmembrane region" description="Helical" evidence="1">
    <location>
        <begin position="137"/>
        <end position="158"/>
    </location>
</feature>
<feature type="domain" description="DUF112" evidence="2">
    <location>
        <begin position="19"/>
        <end position="439"/>
    </location>
</feature>
<feature type="transmembrane region" description="Helical" evidence="1">
    <location>
        <begin position="331"/>
        <end position="350"/>
    </location>
</feature>
<feature type="transmembrane region" description="Helical" evidence="1">
    <location>
        <begin position="260"/>
        <end position="281"/>
    </location>
</feature>
<dbReference type="Pfam" id="PF01970">
    <property type="entry name" value="TctA"/>
    <property type="match status" value="1"/>
</dbReference>
<feature type="transmembrane region" description="Helical" evidence="1">
    <location>
        <begin position="165"/>
        <end position="183"/>
    </location>
</feature>
<reference evidence="3" key="1">
    <citation type="submission" date="2020-05" db="EMBL/GenBank/DDBJ databases">
        <title>Fertoebacter nigrum gen. nov., sp. nov., a new member of the family Rhodobacteraceae.</title>
        <authorList>
            <person name="Szuroczki S."/>
            <person name="Abbaszade G."/>
            <person name="Buni D."/>
            <person name="Schumann P."/>
            <person name="Toth E."/>
        </authorList>
    </citation>
    <scope>NUCLEOTIDE SEQUENCE</scope>
    <source>
        <strain evidence="3">RG-N-1a</strain>
    </source>
</reference>
<accession>A0A8X8H943</accession>
<dbReference type="InterPro" id="IPR002823">
    <property type="entry name" value="DUF112_TM"/>
</dbReference>
<proteinExistence type="predicted"/>
<feature type="transmembrane region" description="Helical" evidence="1">
    <location>
        <begin position="464"/>
        <end position="489"/>
    </location>
</feature>
<dbReference type="Proteomes" id="UP000484076">
    <property type="component" value="Unassembled WGS sequence"/>
</dbReference>
<evidence type="ECO:0000259" key="2">
    <source>
        <dbReference type="Pfam" id="PF01970"/>
    </source>
</evidence>
<feature type="transmembrane region" description="Helical" evidence="1">
    <location>
        <begin position="390"/>
        <end position="408"/>
    </location>
</feature>
<feature type="transmembrane region" description="Helical" evidence="1">
    <location>
        <begin position="108"/>
        <end position="131"/>
    </location>
</feature>
<feature type="transmembrane region" description="Helical" evidence="1">
    <location>
        <begin position="6"/>
        <end position="23"/>
    </location>
</feature>
<keyword evidence="1" id="KW-1133">Transmembrane helix</keyword>
<name>A0A8X8H943_9RHOB</name>
<protein>
    <submittedName>
        <fullName evidence="3">Tripartite tricarboxylate transporter permease</fullName>
    </submittedName>
</protein>